<evidence type="ECO:0000256" key="2">
    <source>
        <dbReference type="ARBA" id="ARBA00022730"/>
    </source>
</evidence>
<dbReference type="PANTHER" id="PTHR11655:SF14">
    <property type="entry name" value="LARGE RIBOSOMAL SUBUNIT PROTEIN UL6M"/>
    <property type="match status" value="1"/>
</dbReference>
<evidence type="ECO:0000259" key="9">
    <source>
        <dbReference type="Pfam" id="PF00347"/>
    </source>
</evidence>
<dbReference type="PRINTS" id="PR00059">
    <property type="entry name" value="RIBOSOMALL6"/>
</dbReference>
<dbReference type="InterPro" id="IPR000702">
    <property type="entry name" value="Ribosomal_uL6-like"/>
</dbReference>
<evidence type="ECO:0000313" key="10">
    <source>
        <dbReference type="EMBL" id="KPJ64701.1"/>
    </source>
</evidence>
<feature type="domain" description="Large ribosomal subunit protein uL6 alpha-beta" evidence="9">
    <location>
        <begin position="11"/>
        <end position="82"/>
    </location>
</feature>
<dbReference type="NCBIfam" id="TIGR03654">
    <property type="entry name" value="L6_bact"/>
    <property type="match status" value="1"/>
</dbReference>
<gene>
    <name evidence="6" type="primary">rplF</name>
    <name evidence="10" type="ORF">AMK68_00805</name>
</gene>
<protein>
    <recommendedName>
        <fullName evidence="6">Large ribosomal subunit protein uL6</fullName>
    </recommendedName>
</protein>
<dbReference type="EMBL" id="LIZY01000011">
    <property type="protein sequence ID" value="KPJ64701.1"/>
    <property type="molecule type" value="Genomic_DNA"/>
</dbReference>
<comment type="similarity">
    <text evidence="1 6 7">Belongs to the universal ribosomal protein uL6 family.</text>
</comment>
<dbReference type="PANTHER" id="PTHR11655">
    <property type="entry name" value="60S/50S RIBOSOMAL PROTEIN L6/L9"/>
    <property type="match status" value="1"/>
</dbReference>
<name>A0A0S7XQC4_9BACT</name>
<proteinExistence type="inferred from homology"/>
<feature type="domain" description="Large ribosomal subunit protein uL6 alpha-beta" evidence="9">
    <location>
        <begin position="91"/>
        <end position="174"/>
    </location>
</feature>
<evidence type="ECO:0000256" key="5">
    <source>
        <dbReference type="ARBA" id="ARBA00023274"/>
    </source>
</evidence>
<keyword evidence="5 6" id="KW-0687">Ribonucleoprotein</keyword>
<dbReference type="PROSITE" id="PS00525">
    <property type="entry name" value="RIBOSOMAL_L6_1"/>
    <property type="match status" value="1"/>
</dbReference>
<evidence type="ECO:0000256" key="8">
    <source>
        <dbReference type="RuleBase" id="RU003870"/>
    </source>
</evidence>
<dbReference type="InterPro" id="IPR020040">
    <property type="entry name" value="Ribosomal_uL6_a/b-dom"/>
</dbReference>
<comment type="caution">
    <text evidence="10">The sequence shown here is derived from an EMBL/GenBank/DDBJ whole genome shotgun (WGS) entry which is preliminary data.</text>
</comment>
<organism evidence="10 11">
    <name type="scientific">candidate division KD3-62 bacterium DG_56</name>
    <dbReference type="NCBI Taxonomy" id="1704032"/>
    <lineage>
        <taxon>Bacteria</taxon>
        <taxon>candidate division KD3-62</taxon>
    </lineage>
</organism>
<evidence type="ECO:0000256" key="4">
    <source>
        <dbReference type="ARBA" id="ARBA00022980"/>
    </source>
</evidence>
<evidence type="ECO:0000256" key="6">
    <source>
        <dbReference type="HAMAP-Rule" id="MF_01365"/>
    </source>
</evidence>
<dbReference type="InterPro" id="IPR002358">
    <property type="entry name" value="Ribosomal_uL6_CS"/>
</dbReference>
<comment type="function">
    <text evidence="6 8">This protein binds to the 23S rRNA, and is important in its secondary structure. It is located near the subunit interface in the base of the L7/L12 stalk, and near the tRNA binding site of the peptidyltransferase center.</text>
</comment>
<dbReference type="AlphaFoldDB" id="A0A0S7XQC4"/>
<dbReference type="SUPFAM" id="SSF56053">
    <property type="entry name" value="Ribosomal protein L6"/>
    <property type="match status" value="2"/>
</dbReference>
<dbReference type="Proteomes" id="UP000052020">
    <property type="component" value="Unassembled WGS sequence"/>
</dbReference>
<evidence type="ECO:0000313" key="11">
    <source>
        <dbReference type="Proteomes" id="UP000052020"/>
    </source>
</evidence>
<keyword evidence="4 6" id="KW-0689">Ribosomal protein</keyword>
<dbReference type="GO" id="GO:0019843">
    <property type="term" value="F:rRNA binding"/>
    <property type="evidence" value="ECO:0007669"/>
    <property type="project" value="UniProtKB-UniRule"/>
</dbReference>
<dbReference type="PATRIC" id="fig|1704032.3.peg.1040"/>
<keyword evidence="2 6" id="KW-0699">rRNA-binding</keyword>
<dbReference type="FunFam" id="3.90.930.12:FF:000002">
    <property type="entry name" value="50S ribosomal protein L6"/>
    <property type="match status" value="1"/>
</dbReference>
<keyword evidence="3 6" id="KW-0694">RNA-binding</keyword>
<dbReference type="GO" id="GO:0003735">
    <property type="term" value="F:structural constituent of ribosome"/>
    <property type="evidence" value="ECO:0007669"/>
    <property type="project" value="UniProtKB-UniRule"/>
</dbReference>
<evidence type="ECO:0000256" key="7">
    <source>
        <dbReference type="RuleBase" id="RU003869"/>
    </source>
</evidence>
<dbReference type="HAMAP" id="MF_01365_B">
    <property type="entry name" value="Ribosomal_uL6_B"/>
    <property type="match status" value="1"/>
</dbReference>
<reference evidence="10 11" key="1">
    <citation type="journal article" date="2015" name="Microbiome">
        <title>Genomic resolution of linkages in carbon, nitrogen, and sulfur cycling among widespread estuary sediment bacteria.</title>
        <authorList>
            <person name="Baker B.J."/>
            <person name="Lazar C.S."/>
            <person name="Teske A.P."/>
            <person name="Dick G.J."/>
        </authorList>
    </citation>
    <scope>NUCLEOTIDE SEQUENCE [LARGE SCALE GENOMIC DNA]</scope>
    <source>
        <strain evidence="10">DG_56</strain>
    </source>
</reference>
<comment type="subunit">
    <text evidence="6">Part of the 50S ribosomal subunit.</text>
</comment>
<dbReference type="GO" id="GO:0002181">
    <property type="term" value="P:cytoplasmic translation"/>
    <property type="evidence" value="ECO:0007669"/>
    <property type="project" value="TreeGrafter"/>
</dbReference>
<dbReference type="FunFam" id="3.90.930.12:FF:000001">
    <property type="entry name" value="50S ribosomal protein L6"/>
    <property type="match status" value="1"/>
</dbReference>
<sequence>MSRVGKRPIAIPDGVTVQIENGECRVTGPKGTLSQRIPEPITLRVEDGQILVERPNDQGRVRALHGLTRALAANMVHGVTEGYRRVMRLHGMGYRAQVQGDKLVLSLGYSHPVEIHPPEGITISAEPSTPTLENQFMAARIVVEGIDKYLVGQVAAKIRAQKKPEPYKGKGIRYEGEVVRRKAGKAAVATGR</sequence>
<dbReference type="Gene3D" id="3.90.930.12">
    <property type="entry name" value="Ribosomal protein L6, alpha-beta domain"/>
    <property type="match status" value="2"/>
</dbReference>
<dbReference type="GO" id="GO:0022625">
    <property type="term" value="C:cytosolic large ribosomal subunit"/>
    <property type="evidence" value="ECO:0007669"/>
    <property type="project" value="UniProtKB-UniRule"/>
</dbReference>
<dbReference type="InterPro" id="IPR019906">
    <property type="entry name" value="Ribosomal_uL6_bac-type"/>
</dbReference>
<dbReference type="Pfam" id="PF00347">
    <property type="entry name" value="Ribosomal_L6"/>
    <property type="match status" value="2"/>
</dbReference>
<evidence type="ECO:0000256" key="3">
    <source>
        <dbReference type="ARBA" id="ARBA00022884"/>
    </source>
</evidence>
<evidence type="ECO:0000256" key="1">
    <source>
        <dbReference type="ARBA" id="ARBA00009356"/>
    </source>
</evidence>
<dbReference type="InterPro" id="IPR036789">
    <property type="entry name" value="Ribosomal_uL6-like_a/b-dom_sf"/>
</dbReference>
<dbReference type="PIRSF" id="PIRSF002162">
    <property type="entry name" value="Ribosomal_L6"/>
    <property type="match status" value="1"/>
</dbReference>
<accession>A0A0S7XQC4</accession>